<dbReference type="Proteomes" id="UP001610335">
    <property type="component" value="Unassembled WGS sequence"/>
</dbReference>
<dbReference type="Gene3D" id="4.10.240.10">
    <property type="entry name" value="Zn(2)-C6 fungal-type DNA-binding domain"/>
    <property type="match status" value="1"/>
</dbReference>
<feature type="region of interest" description="Disordered" evidence="7">
    <location>
        <begin position="66"/>
        <end position="108"/>
    </location>
</feature>
<dbReference type="SMART" id="SM00066">
    <property type="entry name" value="GAL4"/>
    <property type="match status" value="1"/>
</dbReference>
<dbReference type="InterPro" id="IPR007219">
    <property type="entry name" value="XnlR_reg_dom"/>
</dbReference>
<dbReference type="InterPro" id="IPR052478">
    <property type="entry name" value="Metabolite_Synth_Reg"/>
</dbReference>
<protein>
    <recommendedName>
        <fullName evidence="8">Zn(2)-C6 fungal-type domain-containing protein</fullName>
    </recommendedName>
</protein>
<evidence type="ECO:0000259" key="8">
    <source>
        <dbReference type="PROSITE" id="PS50048"/>
    </source>
</evidence>
<keyword evidence="2" id="KW-0862">Zinc</keyword>
<feature type="domain" description="Zn(2)-C6 fungal-type" evidence="8">
    <location>
        <begin position="26"/>
        <end position="55"/>
    </location>
</feature>
<name>A0ABR4HUN1_9EURO</name>
<dbReference type="Pfam" id="PF04082">
    <property type="entry name" value="Fungal_trans"/>
    <property type="match status" value="1"/>
</dbReference>
<evidence type="ECO:0000256" key="5">
    <source>
        <dbReference type="ARBA" id="ARBA00023163"/>
    </source>
</evidence>
<dbReference type="InterPro" id="IPR036864">
    <property type="entry name" value="Zn2-C6_fun-type_DNA-bd_sf"/>
</dbReference>
<keyword evidence="1" id="KW-0479">Metal-binding</keyword>
<feature type="compositionally biased region" description="Basic and acidic residues" evidence="7">
    <location>
        <begin position="67"/>
        <end position="91"/>
    </location>
</feature>
<evidence type="ECO:0000256" key="1">
    <source>
        <dbReference type="ARBA" id="ARBA00022723"/>
    </source>
</evidence>
<dbReference type="PROSITE" id="PS00463">
    <property type="entry name" value="ZN2_CY6_FUNGAL_1"/>
    <property type="match status" value="1"/>
</dbReference>
<accession>A0ABR4HUN1</accession>
<reference evidence="9 10" key="1">
    <citation type="submission" date="2024-07" db="EMBL/GenBank/DDBJ databases">
        <title>Section-level genome sequencing and comparative genomics of Aspergillus sections Usti and Cavernicolus.</title>
        <authorList>
            <consortium name="Lawrence Berkeley National Laboratory"/>
            <person name="Nybo J.L."/>
            <person name="Vesth T.C."/>
            <person name="Theobald S."/>
            <person name="Frisvad J.C."/>
            <person name="Larsen T.O."/>
            <person name="Kjaerboelling I."/>
            <person name="Rothschild-Mancinelli K."/>
            <person name="Lyhne E.K."/>
            <person name="Kogle M.E."/>
            <person name="Barry K."/>
            <person name="Clum A."/>
            <person name="Na H."/>
            <person name="Ledsgaard L."/>
            <person name="Lin J."/>
            <person name="Lipzen A."/>
            <person name="Kuo A."/>
            <person name="Riley R."/>
            <person name="Mondo S."/>
            <person name="LaButti K."/>
            <person name="Haridas S."/>
            <person name="Pangalinan J."/>
            <person name="Salamov A.A."/>
            <person name="Simmons B.A."/>
            <person name="Magnuson J.K."/>
            <person name="Chen J."/>
            <person name="Drula E."/>
            <person name="Henrissat B."/>
            <person name="Wiebenga A."/>
            <person name="Lubbers R.J."/>
            <person name="Gomes A.C."/>
            <person name="Makela M.R."/>
            <person name="Stajich J."/>
            <person name="Grigoriev I.V."/>
            <person name="Mortensen U.H."/>
            <person name="De vries R.P."/>
            <person name="Baker S.E."/>
            <person name="Andersen M.R."/>
        </authorList>
    </citation>
    <scope>NUCLEOTIDE SEQUENCE [LARGE SCALE GENOMIC DNA]</scope>
    <source>
        <strain evidence="9 10">CBS 600.67</strain>
    </source>
</reference>
<keyword evidence="5" id="KW-0804">Transcription</keyword>
<feature type="compositionally biased region" description="Polar residues" evidence="7">
    <location>
        <begin position="94"/>
        <end position="105"/>
    </location>
</feature>
<proteinExistence type="predicted"/>
<evidence type="ECO:0000256" key="2">
    <source>
        <dbReference type="ARBA" id="ARBA00022833"/>
    </source>
</evidence>
<dbReference type="PROSITE" id="PS50048">
    <property type="entry name" value="ZN2_CY6_FUNGAL_2"/>
    <property type="match status" value="1"/>
</dbReference>
<dbReference type="CDD" id="cd00067">
    <property type="entry name" value="GAL4"/>
    <property type="match status" value="1"/>
</dbReference>
<evidence type="ECO:0000256" key="4">
    <source>
        <dbReference type="ARBA" id="ARBA00023125"/>
    </source>
</evidence>
<evidence type="ECO:0000256" key="7">
    <source>
        <dbReference type="SAM" id="MobiDB-lite"/>
    </source>
</evidence>
<dbReference type="EMBL" id="JBFXLS010000079">
    <property type="protein sequence ID" value="KAL2819077.1"/>
    <property type="molecule type" value="Genomic_DNA"/>
</dbReference>
<dbReference type="PANTHER" id="PTHR31779:SF4">
    <property type="entry name" value="2-NITROPROPANE DIOXYGENASE FAMILY, PUTATIVE (AFU_ORTHOLOGUE AFUA_2G17430)-RELATED"/>
    <property type="match status" value="1"/>
</dbReference>
<evidence type="ECO:0000256" key="3">
    <source>
        <dbReference type="ARBA" id="ARBA00023015"/>
    </source>
</evidence>
<organism evidence="9 10">
    <name type="scientific">Aspergillus cavernicola</name>
    <dbReference type="NCBI Taxonomy" id="176166"/>
    <lineage>
        <taxon>Eukaryota</taxon>
        <taxon>Fungi</taxon>
        <taxon>Dikarya</taxon>
        <taxon>Ascomycota</taxon>
        <taxon>Pezizomycotina</taxon>
        <taxon>Eurotiomycetes</taxon>
        <taxon>Eurotiomycetidae</taxon>
        <taxon>Eurotiales</taxon>
        <taxon>Aspergillaceae</taxon>
        <taxon>Aspergillus</taxon>
        <taxon>Aspergillus subgen. Nidulantes</taxon>
    </lineage>
</organism>
<comment type="caution">
    <text evidence="9">The sequence shown here is derived from an EMBL/GenBank/DDBJ whole genome shotgun (WGS) entry which is preliminary data.</text>
</comment>
<dbReference type="CDD" id="cd12148">
    <property type="entry name" value="fungal_TF_MHR"/>
    <property type="match status" value="1"/>
</dbReference>
<evidence type="ECO:0000313" key="9">
    <source>
        <dbReference type="EMBL" id="KAL2819077.1"/>
    </source>
</evidence>
<gene>
    <name evidence="9" type="ORF">BDW59DRAFT_151681</name>
</gene>
<keyword evidence="10" id="KW-1185">Reference proteome</keyword>
<dbReference type="PANTHER" id="PTHR31779">
    <property type="entry name" value="2-NITROPROPANE DIOXYGENASE FAMILY, PUTATIVE (AFU_ORTHOLOGUE AFUA_2G17430)-RELATED"/>
    <property type="match status" value="1"/>
</dbReference>
<keyword evidence="4" id="KW-0238">DNA-binding</keyword>
<evidence type="ECO:0000256" key="6">
    <source>
        <dbReference type="ARBA" id="ARBA00023242"/>
    </source>
</evidence>
<dbReference type="Pfam" id="PF00172">
    <property type="entry name" value="Zn_clus"/>
    <property type="match status" value="1"/>
</dbReference>
<evidence type="ECO:0000313" key="10">
    <source>
        <dbReference type="Proteomes" id="UP001610335"/>
    </source>
</evidence>
<keyword evidence="6" id="KW-0539">Nucleus</keyword>
<dbReference type="SUPFAM" id="SSF57701">
    <property type="entry name" value="Zn2/Cys6 DNA-binding domain"/>
    <property type="match status" value="1"/>
</dbReference>
<sequence>MPKRKGPQGPQSQTSDTRLRLRSFRACAECRRRKRKCDGRDPCSSCAGYGYACTLDTDLLSTTHQEATMHSEQRRQTGENIHNPDRGERVEYSSARSPSISNDPKTQPKVIWSSQKNRMLSSHSAVTLPRILGHELNDPNPPRLHSYAWNLGVRAERRNGFVSELPSFISMEECCSLCNAYFDKVHPVFGFLQQTTFFQRLCSSWAALQEDPGLEAIICGVAALGSFFSTPSHPSEPKLITHCLAILDMAHTEPLTLGNMDILAGWILRTLYLRLTTRPWIACMASHTAMHIAEALGLHREIASESVSTYSSRPQIVPVDLDLRRRYFWVAWALNYLLATEYGLVPVTLPVITCGSFADEPGTSTGKFVSLVRVLQSACEGSTADGLDKSKLESHLDRIKTCNCATEPHLLPVVRADICLCILRMMLSSSSLHTKEITGCSTITSIIQAAFDKIRVLIGDRQPWWNSLSVPFQTVCICLWFNSPSILPLLPEAMEILKLLAQTYDSHLAREAVSTAQRLTSVSRDYDLSKIKYKDEALGSSDMTPGVFDTNPFPQSPGLNPLDDWFLFSLPFSDFTHGN</sequence>
<keyword evidence="3" id="KW-0805">Transcription regulation</keyword>
<dbReference type="InterPro" id="IPR001138">
    <property type="entry name" value="Zn2Cys6_DnaBD"/>
</dbReference>